<dbReference type="AlphaFoldDB" id="A0A9W7L0G8"/>
<dbReference type="GO" id="GO:0000221">
    <property type="term" value="C:vacuolar proton-transporting V-type ATPase, V1 domain"/>
    <property type="evidence" value="ECO:0007669"/>
    <property type="project" value="InterPro"/>
</dbReference>
<organism evidence="6 7">
    <name type="scientific">Triparma laevis f. longispina</name>
    <dbReference type="NCBI Taxonomy" id="1714387"/>
    <lineage>
        <taxon>Eukaryota</taxon>
        <taxon>Sar</taxon>
        <taxon>Stramenopiles</taxon>
        <taxon>Ochrophyta</taxon>
        <taxon>Bolidophyceae</taxon>
        <taxon>Parmales</taxon>
        <taxon>Triparmaceae</taxon>
        <taxon>Triparma</taxon>
    </lineage>
</organism>
<feature type="domain" description="ATPase V1 complex subunit H C-terminal" evidence="5">
    <location>
        <begin position="330"/>
        <end position="444"/>
    </location>
</feature>
<dbReference type="InterPro" id="IPR004908">
    <property type="entry name" value="ATPase_V1-cplx_hsu"/>
</dbReference>
<evidence type="ECO:0000256" key="3">
    <source>
        <dbReference type="ARBA" id="ARBA00022781"/>
    </source>
</evidence>
<protein>
    <recommendedName>
        <fullName evidence="5">ATPase V1 complex subunit H C-terminal domain-containing protein</fullName>
    </recommendedName>
</protein>
<dbReference type="PANTHER" id="PTHR10698:SF0">
    <property type="entry name" value="V-TYPE PROTON ATPASE SUBUNIT H"/>
    <property type="match status" value="1"/>
</dbReference>
<accession>A0A9W7L0G8</accession>
<dbReference type="Pfam" id="PF11698">
    <property type="entry name" value="V-ATPase_H_C"/>
    <property type="match status" value="1"/>
</dbReference>
<evidence type="ECO:0000256" key="4">
    <source>
        <dbReference type="ARBA" id="ARBA00023065"/>
    </source>
</evidence>
<sequence length="449" mass="49317">MTSFTSNTRGFPSPTLSTVVFAPVPVVVASPYASSTGFSEINWDIFSRSGTLTSSDTSIIRMAETNPLTYVLIDPSDSKTYANALIKCCGIESSTEVRHYVLSRVLEVLGCEVKGVGGLFLEEEGGIKGSETFLSMLRSTDTWIVKASSVILSHLLSFSPPSPQTSTQLQNLSTTILTLLTNTPQILPSLITALSVVVKGEEGRRLCVGGGGVGLCGRFLRGGEGGGQTMYEVVFVLWCMSFEENLEPFRVSQTIPLLHTLLLSSTREKITRVTIATLHNLTRSPALLSEMSGLNLLKRVNMMLEGQVSDPDVLQDLGGIKKKLLESYKEMTTWDVYTAEVKSGLLEWGSTHTPRFWRENSKSMESNDFEILKLLHKILHTGSPQSIAIACYDIGEFSRFYPSGRSLVKKMGGKDRVMDLIESEDEEIGRQALVAVSKVMVQNWEFVKA</sequence>
<dbReference type="SUPFAM" id="SSF48371">
    <property type="entry name" value="ARM repeat"/>
    <property type="match status" value="1"/>
</dbReference>
<dbReference type="InterPro" id="IPR011989">
    <property type="entry name" value="ARM-like"/>
</dbReference>
<keyword evidence="2" id="KW-0813">Transport</keyword>
<evidence type="ECO:0000313" key="6">
    <source>
        <dbReference type="EMBL" id="GMI18034.1"/>
    </source>
</evidence>
<dbReference type="InterPro" id="IPR011987">
    <property type="entry name" value="ATPase_V1-cplx_hsu_C"/>
</dbReference>
<keyword evidence="3" id="KW-0375">Hydrogen ion transport</keyword>
<dbReference type="Pfam" id="PF03224">
    <property type="entry name" value="V-ATPase_H_N"/>
    <property type="match status" value="1"/>
</dbReference>
<keyword evidence="4" id="KW-0406">Ion transport</keyword>
<name>A0A9W7L0G8_9STRA</name>
<dbReference type="PANTHER" id="PTHR10698">
    <property type="entry name" value="V-TYPE PROTON ATPASE SUBUNIT H"/>
    <property type="match status" value="1"/>
</dbReference>
<dbReference type="EMBL" id="BRXW01000317">
    <property type="protein sequence ID" value="GMI18034.1"/>
    <property type="molecule type" value="Genomic_DNA"/>
</dbReference>
<comment type="caution">
    <text evidence="6">The sequence shown here is derived from an EMBL/GenBank/DDBJ whole genome shotgun (WGS) entry which is preliminary data.</text>
</comment>
<dbReference type="InterPro" id="IPR016024">
    <property type="entry name" value="ARM-type_fold"/>
</dbReference>
<evidence type="ECO:0000256" key="1">
    <source>
        <dbReference type="ARBA" id="ARBA00008613"/>
    </source>
</evidence>
<reference evidence="7" key="1">
    <citation type="journal article" date="2023" name="Commun. Biol.">
        <title>Genome analysis of Parmales, the sister group of diatoms, reveals the evolutionary specialization of diatoms from phago-mixotrophs to photoautotrophs.</title>
        <authorList>
            <person name="Ban H."/>
            <person name="Sato S."/>
            <person name="Yoshikawa S."/>
            <person name="Yamada K."/>
            <person name="Nakamura Y."/>
            <person name="Ichinomiya M."/>
            <person name="Sato N."/>
            <person name="Blanc-Mathieu R."/>
            <person name="Endo H."/>
            <person name="Kuwata A."/>
            <person name="Ogata H."/>
        </authorList>
    </citation>
    <scope>NUCLEOTIDE SEQUENCE [LARGE SCALE GENOMIC DNA]</scope>
    <source>
        <strain evidence="7">NIES 3700</strain>
    </source>
</reference>
<dbReference type="Gene3D" id="1.25.10.10">
    <property type="entry name" value="Leucine-rich Repeat Variant"/>
    <property type="match status" value="1"/>
</dbReference>
<dbReference type="InterPro" id="IPR038497">
    <property type="entry name" value="ATPase_V1-cplx_hsu_C_sf"/>
</dbReference>
<dbReference type="GO" id="GO:0046961">
    <property type="term" value="F:proton-transporting ATPase activity, rotational mechanism"/>
    <property type="evidence" value="ECO:0007669"/>
    <property type="project" value="InterPro"/>
</dbReference>
<proteinExistence type="inferred from homology"/>
<comment type="similarity">
    <text evidence="1">Belongs to the V-ATPase H subunit family.</text>
</comment>
<dbReference type="Gene3D" id="1.25.40.150">
    <property type="entry name" value="V-type ATPase, subunit H, C-terminal domain"/>
    <property type="match status" value="1"/>
</dbReference>
<dbReference type="Proteomes" id="UP001165122">
    <property type="component" value="Unassembled WGS sequence"/>
</dbReference>
<gene>
    <name evidence="6" type="ORF">TrLO_g3944</name>
</gene>
<evidence type="ECO:0000313" key="7">
    <source>
        <dbReference type="Proteomes" id="UP001165122"/>
    </source>
</evidence>
<dbReference type="OrthoDB" id="10263554at2759"/>
<keyword evidence="7" id="KW-1185">Reference proteome</keyword>
<evidence type="ECO:0000259" key="5">
    <source>
        <dbReference type="Pfam" id="PF11698"/>
    </source>
</evidence>
<evidence type="ECO:0000256" key="2">
    <source>
        <dbReference type="ARBA" id="ARBA00022448"/>
    </source>
</evidence>